<feature type="region of interest" description="Disordered" evidence="1">
    <location>
        <begin position="844"/>
        <end position="877"/>
    </location>
</feature>
<feature type="compositionally biased region" description="Low complexity" evidence="1">
    <location>
        <begin position="844"/>
        <end position="870"/>
    </location>
</feature>
<keyword evidence="2" id="KW-1133">Transmembrane helix</keyword>
<dbReference type="GO" id="GO:0005886">
    <property type="term" value="C:plasma membrane"/>
    <property type="evidence" value="ECO:0007669"/>
    <property type="project" value="TreeGrafter"/>
</dbReference>
<evidence type="ECO:0000313" key="5">
    <source>
        <dbReference type="Proteomes" id="UP000264330"/>
    </source>
</evidence>
<proteinExistence type="predicted"/>
<comment type="caution">
    <text evidence="4">The sequence shown here is derived from an EMBL/GenBank/DDBJ whole genome shotgun (WGS) entry which is preliminary data.</text>
</comment>
<evidence type="ECO:0000313" key="4">
    <source>
        <dbReference type="EMBL" id="HCV79992.1"/>
    </source>
</evidence>
<dbReference type="EMBL" id="DPMF01000066">
    <property type="protein sequence ID" value="HCV79992.1"/>
    <property type="molecule type" value="Genomic_DNA"/>
</dbReference>
<evidence type="ECO:0000256" key="1">
    <source>
        <dbReference type="SAM" id="MobiDB-lite"/>
    </source>
</evidence>
<dbReference type="RefSeq" id="WP_272956788.1">
    <property type="nucleotide sequence ID" value="NZ_CAJXAW010000017.1"/>
</dbReference>
<sequence length="899" mass="98887">MKKVFKIIGITLLVIIVLLIAAPFLFSSQIENFVKKTINNNVNAKVEFADIDLSLFRSFPQATVVLSDVSVINNAPFEGDTLADVKEVTLQMSIKELFKGSEEPKRIDEFKVNDAYINILVDSLGRANYDIAKIDTTATTTGTPADTTGGFSLDLQHYEINNSRLHYKDVGAKMALKLEELNHQGTGDFSLDQTELDTDTEAIVSFEFDSINYLNKNKVDLDAVIQMDLENMKYTFLENEAHINQLPLTFNGFVQVDGDDTNIDLTFKTPSSDFKNFLAVIPEVYAKNIENVETKGDFVVDGMIKGTANDKYIPKLDIKVTSNNASFKYPDLPKSVQDINLDLRVLNETGIVEDTYLTFKNVKFRIDQDRFAANGSVKNLMGNMLVALNLDGTLNLANLDKAYPLDMDLDLNGILTVDASTSFDMNSIEKEQYQNVKSSGTAGIKNFSYKSPEIPNEIKVSSAKVNLSQGNVTVPELDLTTGQTDLKATGTIQNLMGFLFTDQELKGIFNVKSNTFAVNDFMVAQTEEKPVTTSEENTSETSKTEKVATGEEAIKIPSFLDVVLTFNANKVLYDNLKLTNAKGKLIIRDETATLENITTDIFNGNIALNGHVSTKTATPTFDMSLDLNAISIAESFNGLELMQGLAPIANALQGKIQTNLNLKGNLNNDLTPILTSLAGDALAQILTADVNPEKVPLLAKLDSQLNFIDLDKVDLNNLKTKLSFKDGAVNIQPFDFKIKDVLVQVSGSHGFNMNMNYKLNLDVPAKYLGNQIGNTLSQLSGSNLQNTKVEIPVGLSGTFQSPQINLNMQQAISSLTQKIVEEQKNNLKEKGTNALNDLINKQLGKNNQNQQSTDSTATKTPQTKTDSTKTTQEKKIEDAAKSILGGLLNKNKKKKDTAQ</sequence>
<dbReference type="PANTHER" id="PTHR30441">
    <property type="entry name" value="DUF748 DOMAIN-CONTAINING PROTEIN"/>
    <property type="match status" value="1"/>
</dbReference>
<evidence type="ECO:0000259" key="3">
    <source>
        <dbReference type="Pfam" id="PF05170"/>
    </source>
</evidence>
<keyword evidence="2" id="KW-0812">Transmembrane</keyword>
<feature type="transmembrane region" description="Helical" evidence="2">
    <location>
        <begin position="7"/>
        <end position="26"/>
    </location>
</feature>
<organism evidence="4 5">
    <name type="scientific">Zunongwangia profunda</name>
    <dbReference type="NCBI Taxonomy" id="398743"/>
    <lineage>
        <taxon>Bacteria</taxon>
        <taxon>Pseudomonadati</taxon>
        <taxon>Bacteroidota</taxon>
        <taxon>Flavobacteriia</taxon>
        <taxon>Flavobacteriales</taxon>
        <taxon>Flavobacteriaceae</taxon>
        <taxon>Zunongwangia</taxon>
    </lineage>
</organism>
<dbReference type="PANTHER" id="PTHR30441:SF8">
    <property type="entry name" value="DUF748 DOMAIN-CONTAINING PROTEIN"/>
    <property type="match status" value="1"/>
</dbReference>
<accession>A0A3D5IXK5</accession>
<dbReference type="InterPro" id="IPR007844">
    <property type="entry name" value="AsmA"/>
</dbReference>
<dbReference type="InterPro" id="IPR052894">
    <property type="entry name" value="AsmA-related"/>
</dbReference>
<dbReference type="GO" id="GO:0090313">
    <property type="term" value="P:regulation of protein targeting to membrane"/>
    <property type="evidence" value="ECO:0007669"/>
    <property type="project" value="TreeGrafter"/>
</dbReference>
<reference evidence="4 5" key="1">
    <citation type="journal article" date="2018" name="Nat. Biotechnol.">
        <title>A standardized bacterial taxonomy based on genome phylogeny substantially revises the tree of life.</title>
        <authorList>
            <person name="Parks D.H."/>
            <person name="Chuvochina M."/>
            <person name="Waite D.W."/>
            <person name="Rinke C."/>
            <person name="Skarshewski A."/>
            <person name="Chaumeil P.A."/>
            <person name="Hugenholtz P."/>
        </authorList>
    </citation>
    <scope>NUCLEOTIDE SEQUENCE [LARGE SCALE GENOMIC DNA]</scope>
    <source>
        <strain evidence="4">UBA9359</strain>
    </source>
</reference>
<evidence type="ECO:0000256" key="2">
    <source>
        <dbReference type="SAM" id="Phobius"/>
    </source>
</evidence>
<name>A0A3D5IXK5_9FLAO</name>
<protein>
    <submittedName>
        <fullName evidence="4">AsmA family protein</fullName>
    </submittedName>
</protein>
<keyword evidence="2" id="KW-0472">Membrane</keyword>
<dbReference type="Proteomes" id="UP000264330">
    <property type="component" value="Unassembled WGS sequence"/>
</dbReference>
<feature type="domain" description="AsmA" evidence="3">
    <location>
        <begin position="1"/>
        <end position="184"/>
    </location>
</feature>
<gene>
    <name evidence="4" type="ORF">DGQ38_02975</name>
</gene>
<dbReference type="AlphaFoldDB" id="A0A3D5IXK5"/>
<dbReference type="Pfam" id="PF05170">
    <property type="entry name" value="AsmA"/>
    <property type="match status" value="1"/>
</dbReference>